<accession>A0A1W1DRE5</accession>
<name>A0A1W1DRE5_9ZZZZ</name>
<keyword evidence="1" id="KW-1133">Transmembrane helix</keyword>
<dbReference type="EMBL" id="FPHX01000026">
    <property type="protein sequence ID" value="SFV83937.1"/>
    <property type="molecule type" value="Genomic_DNA"/>
</dbReference>
<keyword evidence="1" id="KW-0472">Membrane</keyword>
<protein>
    <submittedName>
        <fullName evidence="2">Uncharacterized protein</fullName>
    </submittedName>
</protein>
<evidence type="ECO:0000256" key="1">
    <source>
        <dbReference type="SAM" id="Phobius"/>
    </source>
</evidence>
<evidence type="ECO:0000313" key="2">
    <source>
        <dbReference type="EMBL" id="SFV83937.1"/>
    </source>
</evidence>
<gene>
    <name evidence="2" type="ORF">MNB_SUP05-9-781</name>
</gene>
<organism evidence="2">
    <name type="scientific">hydrothermal vent metagenome</name>
    <dbReference type="NCBI Taxonomy" id="652676"/>
    <lineage>
        <taxon>unclassified sequences</taxon>
        <taxon>metagenomes</taxon>
        <taxon>ecological metagenomes</taxon>
    </lineage>
</organism>
<dbReference type="AlphaFoldDB" id="A0A1W1DRE5"/>
<proteinExistence type="predicted"/>
<keyword evidence="1" id="KW-0812">Transmembrane</keyword>
<reference evidence="2" key="1">
    <citation type="submission" date="2016-10" db="EMBL/GenBank/DDBJ databases">
        <authorList>
            <person name="de Groot N.N."/>
        </authorList>
    </citation>
    <scope>NUCLEOTIDE SEQUENCE</scope>
</reference>
<sequence>MKRLTLLGLFLLLCSASIAAEQIRLYKQYIVGRIAMKRLTLLGLFLLLCSASIAAEQIRLYKQYIVGTPKAYLQKAHVLEDCSAKYEQGTLCMKNHSLSGENTEIAFRFLNDRLVSIVLMMPLSDVSKIKKMFHVMKTQFDLVLIENDKERLDIIEISSNTFAKNDFTKMIADFENRAYQKHNIKYTFISKDEFKTQSRKARNFTEIFKDAPIHMRAATYSVGRKNGQVMGTISFVVPGITEAYLDQNPIVEDF</sequence>
<feature type="transmembrane region" description="Helical" evidence="1">
    <location>
        <begin position="35"/>
        <end position="55"/>
    </location>
</feature>